<organism evidence="3 4">
    <name type="scientific">Portunus trituberculatus</name>
    <name type="common">Swimming crab</name>
    <name type="synonym">Neptunus trituberculatus</name>
    <dbReference type="NCBI Taxonomy" id="210409"/>
    <lineage>
        <taxon>Eukaryota</taxon>
        <taxon>Metazoa</taxon>
        <taxon>Ecdysozoa</taxon>
        <taxon>Arthropoda</taxon>
        <taxon>Crustacea</taxon>
        <taxon>Multicrustacea</taxon>
        <taxon>Malacostraca</taxon>
        <taxon>Eumalacostraca</taxon>
        <taxon>Eucarida</taxon>
        <taxon>Decapoda</taxon>
        <taxon>Pleocyemata</taxon>
        <taxon>Brachyura</taxon>
        <taxon>Eubrachyura</taxon>
        <taxon>Portunoidea</taxon>
        <taxon>Portunidae</taxon>
        <taxon>Portuninae</taxon>
        <taxon>Portunus</taxon>
    </lineage>
</organism>
<dbReference type="GO" id="GO:0000151">
    <property type="term" value="C:ubiquitin ligase complex"/>
    <property type="evidence" value="ECO:0007669"/>
    <property type="project" value="TreeGrafter"/>
</dbReference>
<dbReference type="GO" id="GO:0008270">
    <property type="term" value="F:zinc ion binding"/>
    <property type="evidence" value="ECO:0007669"/>
    <property type="project" value="UniProtKB-UniRule"/>
</dbReference>
<dbReference type="GO" id="GO:0071596">
    <property type="term" value="P:ubiquitin-dependent protein catabolic process via the N-end rule pathway"/>
    <property type="evidence" value="ECO:0007669"/>
    <property type="project" value="UniProtKB-UniRule"/>
</dbReference>
<feature type="domain" description="E3 ubiquitin-protein ligase UBR1-like winged-helix" evidence="2">
    <location>
        <begin position="111"/>
        <end position="207"/>
    </location>
</feature>
<dbReference type="OrthoDB" id="26387at2759"/>
<keyword evidence="1" id="KW-0479">Metal-binding</keyword>
<proteinExistence type="inferred from homology"/>
<dbReference type="InterPro" id="IPR039164">
    <property type="entry name" value="UBR1-like"/>
</dbReference>
<dbReference type="InterPro" id="IPR055194">
    <property type="entry name" value="UBR1-like_WH"/>
</dbReference>
<gene>
    <name evidence="3" type="primary">Ubr1_1</name>
    <name evidence="3" type="ORF">E2C01_017428</name>
</gene>
<dbReference type="EMBL" id="VSRR010001320">
    <property type="protein sequence ID" value="MPC24347.1"/>
    <property type="molecule type" value="Genomic_DNA"/>
</dbReference>
<keyword evidence="1" id="KW-0808">Transferase</keyword>
<evidence type="ECO:0000313" key="4">
    <source>
        <dbReference type="Proteomes" id="UP000324222"/>
    </source>
</evidence>
<dbReference type="EC" id="2.3.2.27" evidence="1"/>
<dbReference type="SUPFAM" id="SSF46785">
    <property type="entry name" value="Winged helix' DNA-binding domain"/>
    <property type="match status" value="1"/>
</dbReference>
<reference evidence="3 4" key="1">
    <citation type="submission" date="2019-05" db="EMBL/GenBank/DDBJ databases">
        <title>Another draft genome of Portunus trituberculatus and its Hox gene families provides insights of decapod evolution.</title>
        <authorList>
            <person name="Jeong J.-H."/>
            <person name="Song I."/>
            <person name="Kim S."/>
            <person name="Choi T."/>
            <person name="Kim D."/>
            <person name="Ryu S."/>
            <person name="Kim W."/>
        </authorList>
    </citation>
    <scope>NUCLEOTIDE SEQUENCE [LARGE SCALE GENOMIC DNA]</scope>
    <source>
        <tissue evidence="3">Muscle</tissue>
    </source>
</reference>
<comment type="caution">
    <text evidence="3">The sequence shown here is derived from an EMBL/GenBank/DDBJ whole genome shotgun (WGS) entry which is preliminary data.</text>
</comment>
<dbReference type="GO" id="GO:0016567">
    <property type="term" value="P:protein ubiquitination"/>
    <property type="evidence" value="ECO:0007669"/>
    <property type="project" value="UniProtKB-UniRule"/>
</dbReference>
<comment type="function">
    <text evidence="1">Ubiquitin ligase protein which is a component of the N-end rule pathway. Recognizes and binds to proteins bearing specific N-terminal residues that are destabilizing according to the N-end rule, leading to their ubiquitination and subsequent degradation.</text>
</comment>
<keyword evidence="1" id="KW-0833">Ubl conjugation pathway</keyword>
<comment type="catalytic activity">
    <reaction evidence="1">
        <text>S-ubiquitinyl-[E2 ubiquitin-conjugating enzyme]-L-cysteine + [acceptor protein]-L-lysine = [E2 ubiquitin-conjugating enzyme]-L-cysteine + N(6)-ubiquitinyl-[acceptor protein]-L-lysine.</text>
        <dbReference type="EC" id="2.3.2.27"/>
    </reaction>
</comment>
<comment type="similarity">
    <text evidence="1">Belongs to the E3 ubiquitin-protein ligase UBR1-like family.</text>
</comment>
<dbReference type="PANTHER" id="PTHR21497">
    <property type="entry name" value="UBIQUITIN LIGASE E3 ALPHA-RELATED"/>
    <property type="match status" value="1"/>
</dbReference>
<dbReference type="Gene3D" id="1.10.10.2670">
    <property type="entry name" value="E3 ubiquitin-protein ligase"/>
    <property type="match status" value="1"/>
</dbReference>
<evidence type="ECO:0000313" key="3">
    <source>
        <dbReference type="EMBL" id="MPC24347.1"/>
    </source>
</evidence>
<dbReference type="InterPro" id="IPR036390">
    <property type="entry name" value="WH_DNA-bd_sf"/>
</dbReference>
<dbReference type="Pfam" id="PF22960">
    <property type="entry name" value="WHD_UBR1"/>
    <property type="match status" value="1"/>
</dbReference>
<dbReference type="GO" id="GO:0005737">
    <property type="term" value="C:cytoplasm"/>
    <property type="evidence" value="ECO:0007669"/>
    <property type="project" value="TreeGrafter"/>
</dbReference>
<dbReference type="InterPro" id="IPR042065">
    <property type="entry name" value="E3_ELL-like"/>
</dbReference>
<keyword evidence="1" id="KW-0862">Zinc</keyword>
<accession>A0A5B7DTE5</accession>
<dbReference type="Proteomes" id="UP000324222">
    <property type="component" value="Unassembled WGS sequence"/>
</dbReference>
<sequence>MWRRNGFSLINQIYFYHNVRCRQEMLDRDVMLLQIAATLIDSNEFLVHILNRFNLMNWAREDYEVNYYKSNDEDNMRQTVVLVEEYLQLVMTLVAERYTPGIGQVEEEDRIKKEIIQLLCIEPMPHSVLNKALPEGPNHETGMEKVIDEVADFKKSSGNAKGFFELKPEYYSHYNLFFYHYTREEQSKSEVGQRLRKKGAGEEECCPPPVPPPFTVPFTMIVNILQCDVFLHIIKTVLKRMSEPKTQSVSESQLQKVLHLIGYALHEEERYHHNSDPYFHFTRRAQKINLLSLLGRLVGHRRTTTHKDLLTWTIKKYHAVLNLSSDSAKPSQASEAVLASTSSSDTASASAEKKKRADIAAQRKARIMAKMASMQQNFIKTNETFFKVSIAFSYSIKV</sequence>
<dbReference type="AlphaFoldDB" id="A0A5B7DTE5"/>
<evidence type="ECO:0000256" key="1">
    <source>
        <dbReference type="RuleBase" id="RU366018"/>
    </source>
</evidence>
<name>A0A5B7DTE5_PORTR</name>
<keyword evidence="1" id="KW-0863">Zinc-finger</keyword>
<dbReference type="UniPathway" id="UPA00143"/>
<evidence type="ECO:0000259" key="2">
    <source>
        <dbReference type="Pfam" id="PF22960"/>
    </source>
</evidence>
<comment type="pathway">
    <text evidence="1">Protein modification; protein ubiquitination.</text>
</comment>
<keyword evidence="4" id="KW-1185">Reference proteome</keyword>
<protein>
    <recommendedName>
        <fullName evidence="1">E3 ubiquitin-protein ligase</fullName>
        <ecNumber evidence="1">2.3.2.27</ecNumber>
    </recommendedName>
</protein>
<dbReference type="GO" id="GO:0061630">
    <property type="term" value="F:ubiquitin protein ligase activity"/>
    <property type="evidence" value="ECO:0007669"/>
    <property type="project" value="UniProtKB-UniRule"/>
</dbReference>
<dbReference type="PANTHER" id="PTHR21497:SF24">
    <property type="entry name" value="E3 UBIQUITIN-PROTEIN LIGASE UBR1"/>
    <property type="match status" value="1"/>
</dbReference>